<name>A0AA43B176_9BURK</name>
<dbReference type="AlphaFoldDB" id="A0AA43B176"/>
<comment type="caution">
    <text evidence="1">The sequence shown here is derived from an EMBL/GenBank/DDBJ whole genome shotgun (WGS) entry which is preliminary data.</text>
</comment>
<dbReference type="Proteomes" id="UP001161276">
    <property type="component" value="Unassembled WGS sequence"/>
</dbReference>
<proteinExistence type="predicted"/>
<accession>A0AA43B176</accession>
<organism evidence="1 2">
    <name type="scientific">Achromobacter marplatensis</name>
    <dbReference type="NCBI Taxonomy" id="470868"/>
    <lineage>
        <taxon>Bacteria</taxon>
        <taxon>Pseudomonadati</taxon>
        <taxon>Pseudomonadota</taxon>
        <taxon>Betaproteobacteria</taxon>
        <taxon>Burkholderiales</taxon>
        <taxon>Alcaligenaceae</taxon>
        <taxon>Achromobacter</taxon>
    </lineage>
</organism>
<protein>
    <submittedName>
        <fullName evidence="1">Uncharacterized protein</fullName>
    </submittedName>
</protein>
<sequence length="146" mass="16304">MSSLKFVVRPSVVLPDHRPLFKVTQILLVLFLASRAKKTSILRLQLFNWVLKDNARRIKLSRVAATKDAMFPAWGLDPALDAAVSFAKGEGLIEPSGTGIKLTQSGEEFCAVTMKHKIFEQDIEFLQSIGMSITETIVEKMVGEWI</sequence>
<dbReference type="EMBL" id="JAOCKG010000005">
    <property type="protein sequence ID" value="MDH2051575.1"/>
    <property type="molecule type" value="Genomic_DNA"/>
</dbReference>
<gene>
    <name evidence="1" type="ORF">N5K24_14320</name>
</gene>
<reference evidence="1" key="1">
    <citation type="submission" date="2022-09" db="EMBL/GenBank/DDBJ databases">
        <title>Intensive care unit water sources are persistently colonized with multi-drug resistant bacteria and are the site of extensive horizontal gene transfer of antibiotic resistance genes.</title>
        <authorList>
            <person name="Diorio-Toth L."/>
        </authorList>
    </citation>
    <scope>NUCLEOTIDE SEQUENCE</scope>
    <source>
        <strain evidence="1">GD03676</strain>
    </source>
</reference>
<evidence type="ECO:0000313" key="2">
    <source>
        <dbReference type="Proteomes" id="UP001161276"/>
    </source>
</evidence>
<dbReference type="RefSeq" id="WP_280027147.1">
    <property type="nucleotide sequence ID" value="NZ_JAOCKG010000005.1"/>
</dbReference>
<evidence type="ECO:0000313" key="1">
    <source>
        <dbReference type="EMBL" id="MDH2051575.1"/>
    </source>
</evidence>